<organism evidence="2 3">
    <name type="scientific">Pseudomonas putida</name>
    <name type="common">Arthrobacter siderocapsulatus</name>
    <dbReference type="NCBI Taxonomy" id="303"/>
    <lineage>
        <taxon>Bacteria</taxon>
        <taxon>Pseudomonadati</taxon>
        <taxon>Pseudomonadota</taxon>
        <taxon>Gammaproteobacteria</taxon>
        <taxon>Pseudomonadales</taxon>
        <taxon>Pseudomonadaceae</taxon>
        <taxon>Pseudomonas</taxon>
    </lineage>
</organism>
<dbReference type="EMBL" id="JACARV010000131">
    <property type="protein sequence ID" value="NWC84210.1"/>
    <property type="molecule type" value="Genomic_DNA"/>
</dbReference>
<gene>
    <name evidence="2" type="ORF">HX798_28580</name>
</gene>
<sequence length="96" mass="10477">MPHIRVLFFGLAVAFPFTAVANPSADEALIERFSSIALPIAQGAVLEDDKGCFWWVRNGEKAPEVVALVGDQPGKQLCGSRRPSLIEPRSEAQEQK</sequence>
<proteinExistence type="predicted"/>
<protein>
    <submittedName>
        <fullName evidence="2">Uncharacterized protein</fullName>
    </submittedName>
</protein>
<dbReference type="RefSeq" id="WP_177011368.1">
    <property type="nucleotide sequence ID" value="NZ_JACARV010000131.1"/>
</dbReference>
<name>A0A7Y7ZHL8_PSEPU</name>
<dbReference type="Proteomes" id="UP000542695">
    <property type="component" value="Unassembled WGS sequence"/>
</dbReference>
<reference evidence="2 3" key="1">
    <citation type="submission" date="2020-04" db="EMBL/GenBank/DDBJ databases">
        <title>Molecular characterization of pseudomonads from Agaricus bisporus reveal novel blotch 2 pathogens in Western Europe.</title>
        <authorList>
            <person name="Taparia T."/>
            <person name="Krijger M."/>
            <person name="Haynes E."/>
            <person name="Elpinstone J.G."/>
            <person name="Noble R."/>
            <person name="Van Der Wolf J."/>
        </authorList>
    </citation>
    <scope>NUCLEOTIDE SEQUENCE [LARGE SCALE GENOMIC DNA]</scope>
    <source>
        <strain evidence="2 3">P7765</strain>
    </source>
</reference>
<comment type="caution">
    <text evidence="2">The sequence shown here is derived from an EMBL/GenBank/DDBJ whole genome shotgun (WGS) entry which is preliminary data.</text>
</comment>
<evidence type="ECO:0000313" key="3">
    <source>
        <dbReference type="Proteomes" id="UP000542695"/>
    </source>
</evidence>
<keyword evidence="1" id="KW-0732">Signal</keyword>
<evidence type="ECO:0000313" key="2">
    <source>
        <dbReference type="EMBL" id="NWC84210.1"/>
    </source>
</evidence>
<evidence type="ECO:0000256" key="1">
    <source>
        <dbReference type="SAM" id="SignalP"/>
    </source>
</evidence>
<dbReference type="AlphaFoldDB" id="A0A7Y7ZHL8"/>
<accession>A0A7Y7ZHL8</accession>
<feature type="signal peptide" evidence="1">
    <location>
        <begin position="1"/>
        <end position="21"/>
    </location>
</feature>
<feature type="chain" id="PRO_5031436663" evidence="1">
    <location>
        <begin position="22"/>
        <end position="96"/>
    </location>
</feature>